<reference evidence="2" key="1">
    <citation type="submission" date="2021-04" db="EMBL/GenBank/DDBJ databases">
        <title>novel species isolated from subtropical streams in China.</title>
        <authorList>
            <person name="Lu H."/>
        </authorList>
    </citation>
    <scope>NUCLEOTIDE SEQUENCE</scope>
    <source>
        <strain evidence="2">LFS511W</strain>
    </source>
</reference>
<keyword evidence="1" id="KW-1133">Transmembrane helix</keyword>
<feature type="transmembrane region" description="Helical" evidence="1">
    <location>
        <begin position="33"/>
        <end position="50"/>
    </location>
</feature>
<protein>
    <recommendedName>
        <fullName evidence="4">Transmembrane protein</fullName>
    </recommendedName>
</protein>
<dbReference type="Pfam" id="PF20327">
    <property type="entry name" value="DUF6622"/>
    <property type="match status" value="1"/>
</dbReference>
<dbReference type="EMBL" id="JAGSPN010000001">
    <property type="protein sequence ID" value="MBR7780519.1"/>
    <property type="molecule type" value="Genomic_DNA"/>
</dbReference>
<organism evidence="2 3">
    <name type="scientific">Undibacterium luofuense</name>
    <dbReference type="NCBI Taxonomy" id="2828733"/>
    <lineage>
        <taxon>Bacteria</taxon>
        <taxon>Pseudomonadati</taxon>
        <taxon>Pseudomonadota</taxon>
        <taxon>Betaproteobacteria</taxon>
        <taxon>Burkholderiales</taxon>
        <taxon>Oxalobacteraceae</taxon>
        <taxon>Undibacterium</taxon>
    </lineage>
</organism>
<dbReference type="Proteomes" id="UP000680067">
    <property type="component" value="Unassembled WGS sequence"/>
</dbReference>
<feature type="transmembrane region" description="Helical" evidence="1">
    <location>
        <begin position="100"/>
        <end position="127"/>
    </location>
</feature>
<evidence type="ECO:0000256" key="1">
    <source>
        <dbReference type="SAM" id="Phobius"/>
    </source>
</evidence>
<sequence>MLQQILSNTPVWVWVLLAFLVQRGVQASRDREVSLRMLLILPLVMLGISLNSLAKHYGLESWPVMLWGSTMLLTGWVVAQRMQPEQMVRISADQYRLQGSWVPLALMMTIFVGKYAENVALAIVPALSQQNTYVAISSLFFGVLNGVFFARVWRVLMLSQSAKQVQIA</sequence>
<name>A0A941I560_9BURK</name>
<feature type="transmembrane region" description="Helical" evidence="1">
    <location>
        <begin position="62"/>
        <end position="79"/>
    </location>
</feature>
<dbReference type="RefSeq" id="WP_212685926.1">
    <property type="nucleotide sequence ID" value="NZ_JAGSPN010000001.1"/>
</dbReference>
<gene>
    <name evidence="2" type="ORF">KDM89_00070</name>
</gene>
<feature type="transmembrane region" description="Helical" evidence="1">
    <location>
        <begin position="6"/>
        <end position="21"/>
    </location>
</feature>
<keyword evidence="3" id="KW-1185">Reference proteome</keyword>
<dbReference type="InterPro" id="IPR046730">
    <property type="entry name" value="DUF6622"/>
</dbReference>
<feature type="transmembrane region" description="Helical" evidence="1">
    <location>
        <begin position="133"/>
        <end position="153"/>
    </location>
</feature>
<keyword evidence="1" id="KW-0472">Membrane</keyword>
<dbReference type="AlphaFoldDB" id="A0A941I560"/>
<accession>A0A941I560</accession>
<proteinExistence type="predicted"/>
<evidence type="ECO:0000313" key="3">
    <source>
        <dbReference type="Proteomes" id="UP000680067"/>
    </source>
</evidence>
<evidence type="ECO:0000313" key="2">
    <source>
        <dbReference type="EMBL" id="MBR7780519.1"/>
    </source>
</evidence>
<keyword evidence="1" id="KW-0812">Transmembrane</keyword>
<evidence type="ECO:0008006" key="4">
    <source>
        <dbReference type="Google" id="ProtNLM"/>
    </source>
</evidence>
<comment type="caution">
    <text evidence="2">The sequence shown here is derived from an EMBL/GenBank/DDBJ whole genome shotgun (WGS) entry which is preliminary data.</text>
</comment>